<name>A0A7C8M352_9PLEO</name>
<keyword evidence="3" id="KW-1185">Reference proteome</keyword>
<proteinExistence type="predicted"/>
<evidence type="ECO:0000256" key="1">
    <source>
        <dbReference type="SAM" id="MobiDB-lite"/>
    </source>
</evidence>
<dbReference type="Proteomes" id="UP000481861">
    <property type="component" value="Unassembled WGS sequence"/>
</dbReference>
<comment type="caution">
    <text evidence="2">The sequence shown here is derived from an EMBL/GenBank/DDBJ whole genome shotgun (WGS) entry which is preliminary data.</text>
</comment>
<evidence type="ECO:0000313" key="3">
    <source>
        <dbReference type="Proteomes" id="UP000481861"/>
    </source>
</evidence>
<dbReference type="EMBL" id="JAADJZ010000028">
    <property type="protein sequence ID" value="KAF2866321.1"/>
    <property type="molecule type" value="Genomic_DNA"/>
</dbReference>
<gene>
    <name evidence="2" type="ORF">BDV95DRAFT_611785</name>
</gene>
<protein>
    <submittedName>
        <fullName evidence="2">Uncharacterized protein</fullName>
    </submittedName>
</protein>
<evidence type="ECO:0000313" key="2">
    <source>
        <dbReference type="EMBL" id="KAF2866321.1"/>
    </source>
</evidence>
<feature type="region of interest" description="Disordered" evidence="1">
    <location>
        <begin position="113"/>
        <end position="133"/>
    </location>
</feature>
<sequence>MERNRHPVSSPDRTFWDAAWPEVDIGPAVPSGFSKRGAEAATHIFEDGFVNLLEGLEEALAQPLDKVVGKEKPQWFLRFCLEFSYRRSKRQHPPTTITTPNQPFISATHALPHNITGGNRPTDPPASHIQPPTHRFQKLGCRPAGRARCCVACAVSPTIDDAG</sequence>
<dbReference type="AlphaFoldDB" id="A0A7C8M352"/>
<organism evidence="2 3">
    <name type="scientific">Massariosphaeria phaeospora</name>
    <dbReference type="NCBI Taxonomy" id="100035"/>
    <lineage>
        <taxon>Eukaryota</taxon>
        <taxon>Fungi</taxon>
        <taxon>Dikarya</taxon>
        <taxon>Ascomycota</taxon>
        <taxon>Pezizomycotina</taxon>
        <taxon>Dothideomycetes</taxon>
        <taxon>Pleosporomycetidae</taxon>
        <taxon>Pleosporales</taxon>
        <taxon>Pleosporales incertae sedis</taxon>
        <taxon>Massariosphaeria</taxon>
    </lineage>
</organism>
<reference evidence="2 3" key="1">
    <citation type="submission" date="2020-01" db="EMBL/GenBank/DDBJ databases">
        <authorList>
            <consortium name="DOE Joint Genome Institute"/>
            <person name="Haridas S."/>
            <person name="Albert R."/>
            <person name="Binder M."/>
            <person name="Bloem J."/>
            <person name="Labutti K."/>
            <person name="Salamov A."/>
            <person name="Andreopoulos B."/>
            <person name="Baker S.E."/>
            <person name="Barry K."/>
            <person name="Bills G."/>
            <person name="Bluhm B.H."/>
            <person name="Cannon C."/>
            <person name="Castanera R."/>
            <person name="Culley D.E."/>
            <person name="Daum C."/>
            <person name="Ezra D."/>
            <person name="Gonzalez J.B."/>
            <person name="Henrissat B."/>
            <person name="Kuo A."/>
            <person name="Liang C."/>
            <person name="Lipzen A."/>
            <person name="Lutzoni F."/>
            <person name="Magnuson J."/>
            <person name="Mondo S."/>
            <person name="Nolan M."/>
            <person name="Ohm R."/>
            <person name="Pangilinan J."/>
            <person name="Park H.-J.H."/>
            <person name="Ramirez L."/>
            <person name="Alfaro M."/>
            <person name="Sun H."/>
            <person name="Tritt A."/>
            <person name="Yoshinaga Y."/>
            <person name="Zwiers L.-H.L."/>
            <person name="Turgeon B.G."/>
            <person name="Goodwin S.B."/>
            <person name="Spatafora J.W."/>
            <person name="Crous P.W."/>
            <person name="Grigoriev I.V."/>
        </authorList>
    </citation>
    <scope>NUCLEOTIDE SEQUENCE [LARGE SCALE GENOMIC DNA]</scope>
    <source>
        <strain evidence="2 3">CBS 611.86</strain>
    </source>
</reference>
<accession>A0A7C8M352</accession>